<feature type="region of interest" description="Disordered" evidence="1">
    <location>
        <begin position="36"/>
        <end position="65"/>
    </location>
</feature>
<feature type="domain" description="C2H2-type" evidence="2">
    <location>
        <begin position="80"/>
        <end position="101"/>
    </location>
</feature>
<dbReference type="OrthoDB" id="18440at2759"/>
<dbReference type="InterPro" id="IPR013087">
    <property type="entry name" value="Znf_C2H2_type"/>
</dbReference>
<comment type="caution">
    <text evidence="3">The sequence shown here is derived from an EMBL/GenBank/DDBJ whole genome shotgun (WGS) entry which is preliminary data.</text>
</comment>
<proteinExistence type="predicted"/>
<dbReference type="AlphaFoldDB" id="A0A9Q1B8X3"/>
<feature type="region of interest" description="Disordered" evidence="1">
    <location>
        <begin position="189"/>
        <end position="222"/>
    </location>
</feature>
<gene>
    <name evidence="3" type="ORF">JRQ81_001311</name>
</gene>
<dbReference type="PANTHER" id="PTHR21354:SF0">
    <property type="entry name" value="ZINC FINGER PROTEIN 511"/>
    <property type="match status" value="1"/>
</dbReference>
<accession>A0A9Q1B8X3</accession>
<evidence type="ECO:0000313" key="4">
    <source>
        <dbReference type="Proteomes" id="UP001142489"/>
    </source>
</evidence>
<protein>
    <recommendedName>
        <fullName evidence="2">C2H2-type domain-containing protein</fullName>
    </recommendedName>
</protein>
<sequence>MAASPFLFRPARLRCPAQHPLLEDGDVHRHLSLQGWLEEEEEEEEEGRKARAPLPQPPASSSSSLASFEHHYEALERHLCASCRRPFPSAHLLDLHLLEWHDSLFQLMAQRGCAYRCLVESCPGRFKGAQERKDHMVSVHHYPPDFRFNWPLECKSSAKGKNPPPGESSVPMDLIVEEPRVQVPADAMEVDPREGTAESALPPRTKSASSCHPEQPPERPSSRYRLVLCPSRGSRDLLFSMDAGLSVLLMAASAWKGLSPLSASTESLFFGAVGGRGQDLCCVALGAPLCQSFIGKGVRLPPPNGQAAASVSSPPVLTSTCFRCAQASEA</sequence>
<name>A0A9Q1B8X3_9SAUR</name>
<evidence type="ECO:0000259" key="2">
    <source>
        <dbReference type="PROSITE" id="PS00028"/>
    </source>
</evidence>
<dbReference type="PANTHER" id="PTHR21354">
    <property type="entry name" value="ZINC FINGER PROTEIN 511"/>
    <property type="match status" value="1"/>
</dbReference>
<reference evidence="3" key="1">
    <citation type="journal article" date="2023" name="DNA Res.">
        <title>Chromosome-level genome assembly of Phrynocephalus forsythii using third-generation DNA sequencing and Hi-C analysis.</title>
        <authorList>
            <person name="Qi Y."/>
            <person name="Zhao W."/>
            <person name="Zhao Y."/>
            <person name="Niu C."/>
            <person name="Cao S."/>
            <person name="Zhang Y."/>
        </authorList>
    </citation>
    <scope>NUCLEOTIDE SEQUENCE</scope>
    <source>
        <tissue evidence="3">Muscle</tissue>
    </source>
</reference>
<evidence type="ECO:0000313" key="3">
    <source>
        <dbReference type="EMBL" id="KAJ7345361.1"/>
    </source>
</evidence>
<dbReference type="InterPro" id="IPR039258">
    <property type="entry name" value="ZNF511"/>
</dbReference>
<organism evidence="3 4">
    <name type="scientific">Phrynocephalus forsythii</name>
    <dbReference type="NCBI Taxonomy" id="171643"/>
    <lineage>
        <taxon>Eukaryota</taxon>
        <taxon>Metazoa</taxon>
        <taxon>Chordata</taxon>
        <taxon>Craniata</taxon>
        <taxon>Vertebrata</taxon>
        <taxon>Euteleostomi</taxon>
        <taxon>Lepidosauria</taxon>
        <taxon>Squamata</taxon>
        <taxon>Bifurcata</taxon>
        <taxon>Unidentata</taxon>
        <taxon>Episquamata</taxon>
        <taxon>Toxicofera</taxon>
        <taxon>Iguania</taxon>
        <taxon>Acrodonta</taxon>
        <taxon>Agamidae</taxon>
        <taxon>Agaminae</taxon>
        <taxon>Phrynocephalus</taxon>
    </lineage>
</organism>
<dbReference type="Proteomes" id="UP001142489">
    <property type="component" value="Unassembled WGS sequence"/>
</dbReference>
<keyword evidence="4" id="KW-1185">Reference proteome</keyword>
<dbReference type="PROSITE" id="PS00028">
    <property type="entry name" value="ZINC_FINGER_C2H2_1"/>
    <property type="match status" value="1"/>
</dbReference>
<evidence type="ECO:0000256" key="1">
    <source>
        <dbReference type="SAM" id="MobiDB-lite"/>
    </source>
</evidence>
<dbReference type="EMBL" id="JAPFRF010000001">
    <property type="protein sequence ID" value="KAJ7345361.1"/>
    <property type="molecule type" value="Genomic_DNA"/>
</dbReference>